<keyword evidence="5" id="KW-0067">ATP-binding</keyword>
<evidence type="ECO:0000256" key="6">
    <source>
        <dbReference type="ARBA" id="ARBA00023157"/>
    </source>
</evidence>
<feature type="domain" description="Carbohydrate kinase FGGY C-terminal" evidence="9">
    <location>
        <begin position="257"/>
        <end position="447"/>
    </location>
</feature>
<evidence type="ECO:0000259" key="8">
    <source>
        <dbReference type="Pfam" id="PF00370"/>
    </source>
</evidence>
<evidence type="ECO:0000313" key="11">
    <source>
        <dbReference type="Proteomes" id="UP000281498"/>
    </source>
</evidence>
<dbReference type="Gene3D" id="3.30.420.40">
    <property type="match status" value="2"/>
</dbReference>
<evidence type="ECO:0000256" key="3">
    <source>
        <dbReference type="ARBA" id="ARBA00022741"/>
    </source>
</evidence>
<keyword evidence="2" id="KW-0808">Transferase</keyword>
<dbReference type="RefSeq" id="WP_110937046.1">
    <property type="nucleotide sequence ID" value="NZ_KZ614146.1"/>
</dbReference>
<proteinExistence type="inferred from homology"/>
<dbReference type="GO" id="GO:0006071">
    <property type="term" value="P:glycerol metabolic process"/>
    <property type="evidence" value="ECO:0007669"/>
    <property type="project" value="TreeGrafter"/>
</dbReference>
<dbReference type="OrthoDB" id="9761504at2"/>
<comment type="caution">
    <text evidence="10">The sequence shown here is derived from an EMBL/GenBank/DDBJ whole genome shotgun (WGS) entry which is preliminary data.</text>
</comment>
<feature type="domain" description="Carbohydrate kinase FGGY N-terminal" evidence="8">
    <location>
        <begin position="4"/>
        <end position="247"/>
    </location>
</feature>
<dbReference type="GO" id="GO:0008993">
    <property type="term" value="F:rhamnulokinase activity"/>
    <property type="evidence" value="ECO:0007669"/>
    <property type="project" value="InterPro"/>
</dbReference>
<comment type="similarity">
    <text evidence="1">Belongs to the FGGY kinase family.</text>
</comment>
<dbReference type="Pfam" id="PF02782">
    <property type="entry name" value="FGGY_C"/>
    <property type="match status" value="1"/>
</dbReference>
<dbReference type="InterPro" id="IPR018484">
    <property type="entry name" value="FGGY_N"/>
</dbReference>
<accession>A0A3A9K992</accession>
<dbReference type="CDD" id="cd07771">
    <property type="entry name" value="ASKHA_NBD_FGGY_RhaB-like"/>
    <property type="match status" value="1"/>
</dbReference>
<dbReference type="Pfam" id="PF00370">
    <property type="entry name" value="FGGY_N"/>
    <property type="match status" value="1"/>
</dbReference>
<evidence type="ECO:0000256" key="7">
    <source>
        <dbReference type="ARBA" id="ARBA00023308"/>
    </source>
</evidence>
<organism evidence="10 11">
    <name type="scientific">Salipaludibacillus neizhouensis</name>
    <dbReference type="NCBI Taxonomy" id="885475"/>
    <lineage>
        <taxon>Bacteria</taxon>
        <taxon>Bacillati</taxon>
        <taxon>Bacillota</taxon>
        <taxon>Bacilli</taxon>
        <taxon>Bacillales</taxon>
        <taxon>Bacillaceae</taxon>
    </lineage>
</organism>
<sequence>MKKVIAIDLGASNGRLILATLFNKSKLEITEIHRFSNEPIQKNGHLHWNISYLFHEILKGLRLYLEGNPVAIDGVGVDTWGVDFGLLSQDGKLLEDPYSYRDTHTVNVMDEVHEKLAERELFERTGVEVSSINTIYQLYAIFKARPDLLEKTASILTLPSLISYLLSGVKTNEFTHASTTQLFNFKDKKWDESIISKLFGRQLPFAELNPTNSILGYSTETINQEINSQAIPIINVPGHDTACALAGMPIENGNSAFMSCGTWVLIGIEVKEPIVSEKTYNYGFTNEGTVNGNYRLQKNNMGLWLIQQCKKEWEANGDSITYLDQDELLDQATPFRSFIDPDHRYFFNPASMTEAIKEFCKMTNQLEPISKGQVLRCIHESLVLKYRWVIEKIEEVTRTKVPSVHMGGGGIQNRFLCQYTSNALNRIVKAGPIEASAIGNAISQFIALGDIENITEGKNIIKNSFDLNEYHPQNLQEWENAYASFSQILSKNNGGV</sequence>
<keyword evidence="7" id="KW-0684">Rhamnose metabolism</keyword>
<dbReference type="SUPFAM" id="SSF53067">
    <property type="entry name" value="Actin-like ATPase domain"/>
    <property type="match status" value="2"/>
</dbReference>
<evidence type="ECO:0000256" key="1">
    <source>
        <dbReference type="ARBA" id="ARBA00009156"/>
    </source>
</evidence>
<dbReference type="InterPro" id="IPR013449">
    <property type="entry name" value="Rhamnulokinase"/>
</dbReference>
<dbReference type="GO" id="GO:0019301">
    <property type="term" value="P:rhamnose catabolic process"/>
    <property type="evidence" value="ECO:0007669"/>
    <property type="project" value="InterPro"/>
</dbReference>
<keyword evidence="4 10" id="KW-0418">Kinase</keyword>
<dbReference type="GO" id="GO:0005829">
    <property type="term" value="C:cytosol"/>
    <property type="evidence" value="ECO:0007669"/>
    <property type="project" value="TreeGrafter"/>
</dbReference>
<gene>
    <name evidence="10" type="ORF">CR203_16810</name>
</gene>
<dbReference type="PANTHER" id="PTHR10196">
    <property type="entry name" value="SUGAR KINASE"/>
    <property type="match status" value="1"/>
</dbReference>
<dbReference type="Proteomes" id="UP000281498">
    <property type="component" value="Unassembled WGS sequence"/>
</dbReference>
<protein>
    <submittedName>
        <fullName evidence="10">Rhamnulokinase</fullName>
    </submittedName>
</protein>
<evidence type="ECO:0000313" key="10">
    <source>
        <dbReference type="EMBL" id="RKL66213.1"/>
    </source>
</evidence>
<evidence type="ECO:0000256" key="2">
    <source>
        <dbReference type="ARBA" id="ARBA00022679"/>
    </source>
</evidence>
<dbReference type="GO" id="GO:0004370">
    <property type="term" value="F:glycerol kinase activity"/>
    <property type="evidence" value="ECO:0007669"/>
    <property type="project" value="TreeGrafter"/>
</dbReference>
<name>A0A3A9K992_9BACI</name>
<dbReference type="EMBL" id="PDOE01000008">
    <property type="protein sequence ID" value="RKL66213.1"/>
    <property type="molecule type" value="Genomic_DNA"/>
</dbReference>
<evidence type="ECO:0000256" key="4">
    <source>
        <dbReference type="ARBA" id="ARBA00022777"/>
    </source>
</evidence>
<evidence type="ECO:0000259" key="9">
    <source>
        <dbReference type="Pfam" id="PF02782"/>
    </source>
</evidence>
<reference evidence="10 11" key="1">
    <citation type="submission" date="2017-10" db="EMBL/GenBank/DDBJ databases">
        <title>Bacillus sp. nov., a halophilic bacterium isolated from a Keqin Lake.</title>
        <authorList>
            <person name="Wang H."/>
        </authorList>
    </citation>
    <scope>NUCLEOTIDE SEQUENCE [LARGE SCALE GENOMIC DNA]</scope>
    <source>
        <strain evidence="10 11">KCTC 13187</strain>
    </source>
</reference>
<keyword evidence="3" id="KW-0547">Nucleotide-binding</keyword>
<dbReference type="InterPro" id="IPR018485">
    <property type="entry name" value="FGGY_C"/>
</dbReference>
<dbReference type="PANTHER" id="PTHR10196:SF93">
    <property type="entry name" value="L-RHAMNULOKINASE"/>
    <property type="match status" value="1"/>
</dbReference>
<dbReference type="InterPro" id="IPR043129">
    <property type="entry name" value="ATPase_NBD"/>
</dbReference>
<dbReference type="AlphaFoldDB" id="A0A3A9K992"/>
<evidence type="ECO:0000256" key="5">
    <source>
        <dbReference type="ARBA" id="ARBA00022840"/>
    </source>
</evidence>
<keyword evidence="11" id="KW-1185">Reference proteome</keyword>
<keyword evidence="6" id="KW-1015">Disulfide bond</keyword>
<dbReference type="GO" id="GO:0005524">
    <property type="term" value="F:ATP binding"/>
    <property type="evidence" value="ECO:0007669"/>
    <property type="project" value="UniProtKB-KW"/>
</dbReference>